<accession>A0ABT7UTI3</accession>
<gene>
    <name evidence="2" type="ORF">QUW08_13060</name>
</gene>
<dbReference type="EMBL" id="JAUDCL010000030">
    <property type="protein sequence ID" value="MDM8202213.1"/>
    <property type="molecule type" value="Genomic_DNA"/>
</dbReference>
<keyword evidence="1" id="KW-1133">Transmembrane helix</keyword>
<name>A0ABT7UTI3_9FIRM</name>
<protein>
    <submittedName>
        <fullName evidence="2">Uncharacterized protein</fullName>
    </submittedName>
</protein>
<keyword evidence="3" id="KW-1185">Reference proteome</keyword>
<evidence type="ECO:0000256" key="1">
    <source>
        <dbReference type="SAM" id="Phobius"/>
    </source>
</evidence>
<feature type="transmembrane region" description="Helical" evidence="1">
    <location>
        <begin position="12"/>
        <end position="39"/>
    </location>
</feature>
<keyword evidence="1" id="KW-0472">Membrane</keyword>
<reference evidence="2 3" key="3">
    <citation type="submission" date="2023-06" db="EMBL/GenBank/DDBJ databases">
        <authorList>
            <person name="Zeman M."/>
            <person name="Kubasova T."/>
            <person name="Jahodarova E."/>
            <person name="Nykrynova M."/>
            <person name="Rychlik I."/>
        </authorList>
    </citation>
    <scope>NUCLEOTIDE SEQUENCE [LARGE SCALE GENOMIC DNA]</scope>
    <source>
        <strain evidence="2 3">ET340</strain>
    </source>
</reference>
<keyword evidence="1" id="KW-0812">Transmembrane</keyword>
<proteinExistence type="predicted"/>
<feature type="transmembrane region" description="Helical" evidence="1">
    <location>
        <begin position="51"/>
        <end position="76"/>
    </location>
</feature>
<reference evidence="3" key="1">
    <citation type="submission" date="2023-06" db="EMBL/GenBank/DDBJ databases">
        <title>Identification and characterization of horizontal gene transfer across gut microbiota members of farm animals based on homology search.</title>
        <authorList>
            <person name="Zeman M."/>
            <person name="Kubasova T."/>
            <person name="Jahodarova E."/>
            <person name="Nykrynova M."/>
            <person name="Rychlik I."/>
        </authorList>
    </citation>
    <scope>NUCLEOTIDE SEQUENCE [LARGE SCALE GENOMIC DNA]</scope>
    <source>
        <strain evidence="3">ET340</strain>
    </source>
</reference>
<organism evidence="2 3">
    <name type="scientific">Allofournierella massiliensis</name>
    <dbReference type="NCBI Taxonomy" id="1650663"/>
    <lineage>
        <taxon>Bacteria</taxon>
        <taxon>Bacillati</taxon>
        <taxon>Bacillota</taxon>
        <taxon>Clostridia</taxon>
        <taxon>Eubacteriales</taxon>
        <taxon>Oscillospiraceae</taxon>
        <taxon>Allofournierella</taxon>
    </lineage>
</organism>
<reference evidence="2 3" key="2">
    <citation type="submission" date="2023-06" db="EMBL/GenBank/DDBJ databases">
        <title>Identification and characterization of horizontal gene transfer across gut microbiota members of farm animals based on homology search.</title>
        <authorList>
            <person name="Schwarzerova J."/>
            <person name="Nykrynova M."/>
            <person name="Jureckova K."/>
            <person name="Cejkova D."/>
            <person name="Rychlik I."/>
        </authorList>
    </citation>
    <scope>NUCLEOTIDE SEQUENCE [LARGE SCALE GENOMIC DNA]</scope>
    <source>
        <strain evidence="2 3">ET340</strain>
    </source>
</reference>
<evidence type="ECO:0000313" key="2">
    <source>
        <dbReference type="EMBL" id="MDM8202213.1"/>
    </source>
</evidence>
<evidence type="ECO:0000313" key="3">
    <source>
        <dbReference type="Proteomes" id="UP001529380"/>
    </source>
</evidence>
<dbReference type="Proteomes" id="UP001529380">
    <property type="component" value="Unassembled WGS sequence"/>
</dbReference>
<comment type="caution">
    <text evidence="2">The sequence shown here is derived from an EMBL/GenBank/DDBJ whole genome shotgun (WGS) entry which is preliminary data.</text>
</comment>
<dbReference type="RefSeq" id="WP_289600558.1">
    <property type="nucleotide sequence ID" value="NZ_JAUDCL010000030.1"/>
</dbReference>
<sequence>MNLSIIYLDLAYLFGYCYLVGLLTVFTALVGALCFWTVYRYQKRLDIPFKNTLFGFILFLFFFQLVQSTASLHGYLSHLAGRRQNWK</sequence>